<dbReference type="Pfam" id="PF00168">
    <property type="entry name" value="C2"/>
    <property type="match status" value="3"/>
</dbReference>
<evidence type="ECO:0000256" key="4">
    <source>
        <dbReference type="ARBA" id="ARBA00022989"/>
    </source>
</evidence>
<dbReference type="InterPro" id="IPR035892">
    <property type="entry name" value="C2_domain_sf"/>
</dbReference>
<keyword evidence="3" id="KW-0677">Repeat</keyword>
<sequence length="586" mass="63841">MADVVTPRVRLVVIGATGVGAAQAATDSTSTTFDPYCQAQCGDVVLRTAAKVKTTSPQWMQPFTFGVKKPLGAAVNLKIFGLSERGRDVLLGSAVLEIETLTPETEMTHKLTLVDATGASCGELVVEATYEPKYMTPRQTETTAAASTDTDKKLSAPVSPKTSVGLIKPAATEEEETEAGRSDALSTSATDALPNADRVVAQRPTRPPNCYVVTILEATGLLACDGTGAEATSDPYVLVACTKNVSQQTRTQQQTLHPSWRQRFYFSITPEKKQLLELTVKDSDLLTSSFMGRCVVDLDEFTKRSLGAKQTFWSALEQQSDAKSTDAGSSLSLERKLNCGRGKICLAIEAKHLDQEISSFEQGEIDNVSEVPDDSELCGLGSPSNGALDNDEDSSASHVQGTDDKTESGDDDDEIKAKQAEVESKRKQQEEERQKMLAELSKVQFQSGDYQIRVRIIEVRDLQPMDANGLCDPVISVECLGQRQHTMVKQKQLSCVFDEYLYFDFRNLDKETIEQGSIQISVFDADGPGSSANRPAVARAFDDLVGFFSVDIPYVYFQPDHELKRKWVALVGSGTTNSDSIQGYVL</sequence>
<dbReference type="InterPro" id="IPR037721">
    <property type="entry name" value="Ferlin"/>
</dbReference>
<proteinExistence type="predicted"/>
<keyword evidence="2" id="KW-0812">Transmembrane</keyword>
<keyword evidence="5" id="KW-0472">Membrane</keyword>
<evidence type="ECO:0000313" key="8">
    <source>
        <dbReference type="EnsemblProtists" id="HpaP812126"/>
    </source>
</evidence>
<dbReference type="PANTHER" id="PTHR12546">
    <property type="entry name" value="FER-1-LIKE"/>
    <property type="match status" value="1"/>
</dbReference>
<keyword evidence="9" id="KW-1185">Reference proteome</keyword>
<keyword evidence="4" id="KW-1133">Transmembrane helix</keyword>
<dbReference type="GO" id="GO:0007009">
    <property type="term" value="P:plasma membrane organization"/>
    <property type="evidence" value="ECO:0007669"/>
    <property type="project" value="TreeGrafter"/>
</dbReference>
<evidence type="ECO:0000313" key="9">
    <source>
        <dbReference type="Proteomes" id="UP000011713"/>
    </source>
</evidence>
<dbReference type="InterPro" id="IPR000008">
    <property type="entry name" value="C2_dom"/>
</dbReference>
<organism evidence="8 9">
    <name type="scientific">Hyaloperonospora arabidopsidis (strain Emoy2)</name>
    <name type="common">Downy mildew agent</name>
    <name type="synonym">Peronospora arabidopsidis</name>
    <dbReference type="NCBI Taxonomy" id="559515"/>
    <lineage>
        <taxon>Eukaryota</taxon>
        <taxon>Sar</taxon>
        <taxon>Stramenopiles</taxon>
        <taxon>Oomycota</taxon>
        <taxon>Peronosporomycetes</taxon>
        <taxon>Peronosporales</taxon>
        <taxon>Peronosporaceae</taxon>
        <taxon>Hyaloperonospora</taxon>
    </lineage>
</organism>
<feature type="domain" description="C2" evidence="7">
    <location>
        <begin position="192"/>
        <end position="314"/>
    </location>
</feature>
<dbReference type="Proteomes" id="UP000011713">
    <property type="component" value="Unassembled WGS sequence"/>
</dbReference>
<dbReference type="InterPro" id="IPR037720">
    <property type="entry name" value="C2B_Ferlin"/>
</dbReference>
<protein>
    <recommendedName>
        <fullName evidence="7">C2 domain-containing protein</fullName>
    </recommendedName>
</protein>
<dbReference type="AlphaFoldDB" id="M4BZV2"/>
<dbReference type="Gene3D" id="2.60.40.150">
    <property type="entry name" value="C2 domain"/>
    <property type="match status" value="3"/>
</dbReference>
<dbReference type="eggNOG" id="KOG1011">
    <property type="taxonomic scope" value="Eukaryota"/>
</dbReference>
<dbReference type="PANTHER" id="PTHR12546:SF33">
    <property type="entry name" value="SPERM VESICLE FUSION PROTEIN FER-1"/>
    <property type="match status" value="1"/>
</dbReference>
<evidence type="ECO:0000259" key="7">
    <source>
        <dbReference type="PROSITE" id="PS50004"/>
    </source>
</evidence>
<reference evidence="9" key="1">
    <citation type="journal article" date="2010" name="Science">
        <title>Signatures of adaptation to obligate biotrophy in the Hyaloperonospora arabidopsidis genome.</title>
        <authorList>
            <person name="Baxter L."/>
            <person name="Tripathy S."/>
            <person name="Ishaque N."/>
            <person name="Boot N."/>
            <person name="Cabral A."/>
            <person name="Kemen E."/>
            <person name="Thines M."/>
            <person name="Ah-Fong A."/>
            <person name="Anderson R."/>
            <person name="Badejoko W."/>
            <person name="Bittner-Eddy P."/>
            <person name="Boore J.L."/>
            <person name="Chibucos M.C."/>
            <person name="Coates M."/>
            <person name="Dehal P."/>
            <person name="Delehaunty K."/>
            <person name="Dong S."/>
            <person name="Downton P."/>
            <person name="Dumas B."/>
            <person name="Fabro G."/>
            <person name="Fronick C."/>
            <person name="Fuerstenberg S.I."/>
            <person name="Fulton L."/>
            <person name="Gaulin E."/>
            <person name="Govers F."/>
            <person name="Hughes L."/>
            <person name="Humphray S."/>
            <person name="Jiang R.H."/>
            <person name="Judelson H."/>
            <person name="Kamoun S."/>
            <person name="Kyung K."/>
            <person name="Meijer H."/>
            <person name="Minx P."/>
            <person name="Morris P."/>
            <person name="Nelson J."/>
            <person name="Phuntumart V."/>
            <person name="Qutob D."/>
            <person name="Rehmany A."/>
            <person name="Rougon-Cardoso A."/>
            <person name="Ryden P."/>
            <person name="Torto-Alalibo T."/>
            <person name="Studholme D."/>
            <person name="Wang Y."/>
            <person name="Win J."/>
            <person name="Wood J."/>
            <person name="Clifton S.W."/>
            <person name="Rogers J."/>
            <person name="Van den Ackerveken G."/>
            <person name="Jones J.D."/>
            <person name="McDowell J.M."/>
            <person name="Beynon J."/>
            <person name="Tyler B.M."/>
        </authorList>
    </citation>
    <scope>NUCLEOTIDE SEQUENCE [LARGE SCALE GENOMIC DNA]</scope>
    <source>
        <strain evidence="9">Emoy2</strain>
    </source>
</reference>
<evidence type="ECO:0000256" key="5">
    <source>
        <dbReference type="ARBA" id="ARBA00023136"/>
    </source>
</evidence>
<evidence type="ECO:0000256" key="2">
    <source>
        <dbReference type="ARBA" id="ARBA00022692"/>
    </source>
</evidence>
<feature type="region of interest" description="Disordered" evidence="6">
    <location>
        <begin position="371"/>
        <end position="414"/>
    </location>
</feature>
<feature type="region of interest" description="Disordered" evidence="6">
    <location>
        <begin position="136"/>
        <end position="201"/>
    </location>
</feature>
<name>M4BZV2_HYAAE</name>
<dbReference type="CDD" id="cd04011">
    <property type="entry name" value="C2B_Ferlin"/>
    <property type="match status" value="1"/>
</dbReference>
<dbReference type="InParanoid" id="M4BZV2"/>
<dbReference type="VEuPathDB" id="FungiDB:HpaG812126"/>
<dbReference type="EnsemblProtists" id="HpaT812126">
    <property type="protein sequence ID" value="HpaP812126"/>
    <property type="gene ID" value="HpaG812126"/>
</dbReference>
<dbReference type="GO" id="GO:0016020">
    <property type="term" value="C:membrane"/>
    <property type="evidence" value="ECO:0007669"/>
    <property type="project" value="UniProtKB-SubCell"/>
</dbReference>
<dbReference type="SMART" id="SM00239">
    <property type="entry name" value="C2"/>
    <property type="match status" value="3"/>
</dbReference>
<dbReference type="PROSITE" id="PS50004">
    <property type="entry name" value="C2"/>
    <property type="match status" value="3"/>
</dbReference>
<dbReference type="EMBL" id="JH598067">
    <property type="status" value="NOT_ANNOTATED_CDS"/>
    <property type="molecule type" value="Genomic_DNA"/>
</dbReference>
<feature type="domain" description="C2" evidence="7">
    <location>
        <begin position="429"/>
        <end position="568"/>
    </location>
</feature>
<dbReference type="HOGENOM" id="CLU_465763_0_0_1"/>
<accession>M4BZV2</accession>
<evidence type="ECO:0000256" key="3">
    <source>
        <dbReference type="ARBA" id="ARBA00022737"/>
    </source>
</evidence>
<feature type="domain" description="C2" evidence="7">
    <location>
        <begin position="1"/>
        <end position="111"/>
    </location>
</feature>
<dbReference type="CDD" id="cd00030">
    <property type="entry name" value="C2"/>
    <property type="match status" value="2"/>
</dbReference>
<evidence type="ECO:0000256" key="1">
    <source>
        <dbReference type="ARBA" id="ARBA00004167"/>
    </source>
</evidence>
<evidence type="ECO:0000256" key="6">
    <source>
        <dbReference type="SAM" id="MobiDB-lite"/>
    </source>
</evidence>
<dbReference type="STRING" id="559515.M4BZV2"/>
<reference evidence="8" key="2">
    <citation type="submission" date="2015-06" db="UniProtKB">
        <authorList>
            <consortium name="EnsemblProtists"/>
        </authorList>
    </citation>
    <scope>IDENTIFICATION</scope>
    <source>
        <strain evidence="8">Emoy2</strain>
    </source>
</reference>
<comment type="subcellular location">
    <subcellularLocation>
        <location evidence="1">Membrane</location>
        <topology evidence="1">Single-pass membrane protein</topology>
    </subcellularLocation>
</comment>
<dbReference type="eggNOG" id="KOG1326">
    <property type="taxonomic scope" value="Eukaryota"/>
</dbReference>
<dbReference type="SUPFAM" id="SSF49562">
    <property type="entry name" value="C2 domain (Calcium/lipid-binding domain, CaLB)"/>
    <property type="match status" value="3"/>
</dbReference>